<dbReference type="RefSeq" id="WP_172165028.1">
    <property type="nucleotide sequence ID" value="NZ_WOEZ01000069.1"/>
</dbReference>
<accession>A0A972NLP8</accession>
<dbReference type="PRINTS" id="PR01009">
    <property type="entry name" value="FLGMRINGFLIF"/>
</dbReference>
<dbReference type="PANTHER" id="PTHR30046:SF0">
    <property type="entry name" value="FLAGELLAR M-RING PROTEIN"/>
    <property type="match status" value="1"/>
</dbReference>
<comment type="similarity">
    <text evidence="3 9">Belongs to the FliF family.</text>
</comment>
<gene>
    <name evidence="14" type="primary">fliF</name>
    <name evidence="14" type="ORF">GNZ13_13865</name>
</gene>
<keyword evidence="6 11" id="KW-1133">Transmembrane helix</keyword>
<dbReference type="EMBL" id="WOEZ01000069">
    <property type="protein sequence ID" value="NPT55656.1"/>
    <property type="molecule type" value="Genomic_DNA"/>
</dbReference>
<evidence type="ECO:0000256" key="9">
    <source>
        <dbReference type="PIRNR" id="PIRNR004862"/>
    </source>
</evidence>
<dbReference type="AlphaFoldDB" id="A0A972NLP8"/>
<dbReference type="Pfam" id="PF08345">
    <property type="entry name" value="YscJ_FliF_C"/>
    <property type="match status" value="1"/>
</dbReference>
<name>A0A972NLP8_9BURK</name>
<dbReference type="Proteomes" id="UP000655523">
    <property type="component" value="Unassembled WGS sequence"/>
</dbReference>
<evidence type="ECO:0000256" key="10">
    <source>
        <dbReference type="SAM" id="MobiDB-lite"/>
    </source>
</evidence>
<evidence type="ECO:0000256" key="2">
    <source>
        <dbReference type="ARBA" id="ARBA00004651"/>
    </source>
</evidence>
<evidence type="ECO:0000256" key="3">
    <source>
        <dbReference type="ARBA" id="ARBA00007971"/>
    </source>
</evidence>
<keyword evidence="8 9" id="KW-0975">Bacterial flagellum</keyword>
<feature type="transmembrane region" description="Helical" evidence="11">
    <location>
        <begin position="67"/>
        <end position="85"/>
    </location>
</feature>
<evidence type="ECO:0000259" key="13">
    <source>
        <dbReference type="Pfam" id="PF08345"/>
    </source>
</evidence>
<dbReference type="InterPro" id="IPR013556">
    <property type="entry name" value="Flag_M-ring_C"/>
</dbReference>
<dbReference type="PANTHER" id="PTHR30046">
    <property type="entry name" value="FLAGELLAR M-RING PROTEIN"/>
    <property type="match status" value="1"/>
</dbReference>
<organism evidence="14 15">
    <name type="scientific">Paraburkholderia elongata</name>
    <dbReference type="NCBI Taxonomy" id="2675747"/>
    <lineage>
        <taxon>Bacteria</taxon>
        <taxon>Pseudomonadati</taxon>
        <taxon>Pseudomonadota</taxon>
        <taxon>Betaproteobacteria</taxon>
        <taxon>Burkholderiales</taxon>
        <taxon>Burkholderiaceae</taxon>
        <taxon>Paraburkholderia</taxon>
    </lineage>
</organism>
<dbReference type="GO" id="GO:0003774">
    <property type="term" value="F:cytoskeletal motor activity"/>
    <property type="evidence" value="ECO:0007669"/>
    <property type="project" value="InterPro"/>
</dbReference>
<keyword evidence="4" id="KW-1003">Cell membrane</keyword>
<feature type="compositionally biased region" description="Polar residues" evidence="10">
    <location>
        <begin position="313"/>
        <end position="346"/>
    </location>
</feature>
<comment type="caution">
    <text evidence="14">The sequence shown here is derived from an EMBL/GenBank/DDBJ whole genome shotgun (WGS) entry which is preliminary data.</text>
</comment>
<dbReference type="NCBIfam" id="TIGR00206">
    <property type="entry name" value="fliF"/>
    <property type="match status" value="1"/>
</dbReference>
<evidence type="ECO:0000256" key="1">
    <source>
        <dbReference type="ARBA" id="ARBA00004117"/>
    </source>
</evidence>
<proteinExistence type="inferred from homology"/>
<evidence type="ECO:0000259" key="12">
    <source>
        <dbReference type="Pfam" id="PF01514"/>
    </source>
</evidence>
<dbReference type="InterPro" id="IPR043427">
    <property type="entry name" value="YscJ/FliF"/>
</dbReference>
<reference evidence="14 15" key="1">
    <citation type="submission" date="2019-11" db="EMBL/GenBank/DDBJ databases">
        <title>Metabolism of dissolved organic matter in forest soils.</title>
        <authorList>
            <person name="Cyle K.T."/>
            <person name="Wilhelm R.C."/>
            <person name="Martinez C.E."/>
        </authorList>
    </citation>
    <scope>NUCLEOTIDE SEQUENCE [LARGE SCALE GENOMIC DNA]</scope>
    <source>
        <strain evidence="14 15">5N</strain>
    </source>
</reference>
<dbReference type="Gene3D" id="3.30.300.30">
    <property type="match status" value="1"/>
</dbReference>
<comment type="function">
    <text evidence="9">The M ring may be actively involved in energy transduction.</text>
</comment>
<evidence type="ECO:0000256" key="5">
    <source>
        <dbReference type="ARBA" id="ARBA00022692"/>
    </source>
</evidence>
<keyword evidence="5 11" id="KW-0812">Transmembrane</keyword>
<feature type="transmembrane region" description="Helical" evidence="11">
    <location>
        <begin position="490"/>
        <end position="508"/>
    </location>
</feature>
<dbReference type="InterPro" id="IPR045851">
    <property type="entry name" value="AMP-bd_C_sf"/>
</dbReference>
<feature type="region of interest" description="Disordered" evidence="10">
    <location>
        <begin position="311"/>
        <end position="386"/>
    </location>
</feature>
<dbReference type="GO" id="GO:0009431">
    <property type="term" value="C:bacterial-type flagellum basal body, MS ring"/>
    <property type="evidence" value="ECO:0007669"/>
    <property type="project" value="InterPro"/>
</dbReference>
<evidence type="ECO:0000256" key="8">
    <source>
        <dbReference type="ARBA" id="ARBA00023143"/>
    </source>
</evidence>
<evidence type="ECO:0000256" key="4">
    <source>
        <dbReference type="ARBA" id="ARBA00022475"/>
    </source>
</evidence>
<keyword evidence="14" id="KW-0282">Flagellum</keyword>
<dbReference type="PIRSF" id="PIRSF004862">
    <property type="entry name" value="FliF"/>
    <property type="match status" value="1"/>
</dbReference>
<keyword evidence="14" id="KW-0969">Cilium</keyword>
<feature type="domain" description="Flagellar M-ring N-terminal" evidence="12">
    <location>
        <begin position="86"/>
        <end position="260"/>
    </location>
</feature>
<sequence>MDSSANSLINPDARMGLAGAQPGAGAAGTGQPGGAADLGALGSNLGGNFGQRLSGLAQMRGNPRAPLIFAVALLVAIVAGLFLWSRAPDYKVLYSNLSDRDGGAIITALQAANIPYKFSDAGGAILVPAEQVHEMRLRLASQGLPKSGSVGFELMDNQKFGISQFAEQINYQRALEGELERTIESISSVKSARVHLAIPKPSVFVRDKEAPSASVLVNLYPGRALDEGQVLAITHMVSSAVPDMPVKGVTILDQDGNLLTQPSTGSGLDASQLKYRQQIERNTQQRIDAILSPLFGSGNAHSQVSADIDFSRSEQTSENYGPNGTPQQAAIRSQQSSTATEMSQAAASGVPGALSNQPPQPASAPITAGNGTPGVTTTPVSDRKDSTTNYELNKTVQHLEQPMGGIKRLSVAVVVNYLRVVDAKGHAIMQPVTADKLAQVNQLVKDAMGFDAARGDSVNVVNSPFTADIDPDANLPWWRTPDMIALAKQIATYLGIGAVALFLYFVMVKPALRRAFPPPEQTAAAALPSPDEPILLDGIPAAERAGASTVAELESDSELLALESSKHKYERNLEFARNIARQDPKIVATVVKNWVSDER</sequence>
<feature type="domain" description="Flagellar M-ring C-terminal" evidence="13">
    <location>
        <begin position="291"/>
        <end position="465"/>
    </location>
</feature>
<dbReference type="GO" id="GO:0005886">
    <property type="term" value="C:plasma membrane"/>
    <property type="evidence" value="ECO:0007669"/>
    <property type="project" value="UniProtKB-SubCell"/>
</dbReference>
<dbReference type="Pfam" id="PF01514">
    <property type="entry name" value="YscJ_FliF"/>
    <property type="match status" value="1"/>
</dbReference>
<evidence type="ECO:0000256" key="7">
    <source>
        <dbReference type="ARBA" id="ARBA00023136"/>
    </source>
</evidence>
<keyword evidence="15" id="KW-1185">Reference proteome</keyword>
<evidence type="ECO:0000256" key="6">
    <source>
        <dbReference type="ARBA" id="ARBA00022989"/>
    </source>
</evidence>
<dbReference type="InterPro" id="IPR006182">
    <property type="entry name" value="FliF_N_dom"/>
</dbReference>
<dbReference type="GO" id="GO:0071973">
    <property type="term" value="P:bacterial-type flagellum-dependent cell motility"/>
    <property type="evidence" value="ECO:0007669"/>
    <property type="project" value="InterPro"/>
</dbReference>
<comment type="subcellular location">
    <subcellularLocation>
        <location evidence="1 9">Bacterial flagellum basal body</location>
    </subcellularLocation>
    <subcellularLocation>
        <location evidence="2">Cell membrane</location>
        <topology evidence="2">Multi-pass membrane protein</topology>
    </subcellularLocation>
</comment>
<evidence type="ECO:0000313" key="14">
    <source>
        <dbReference type="EMBL" id="NPT55656.1"/>
    </source>
</evidence>
<evidence type="ECO:0000313" key="15">
    <source>
        <dbReference type="Proteomes" id="UP000655523"/>
    </source>
</evidence>
<keyword evidence="14" id="KW-0966">Cell projection</keyword>
<evidence type="ECO:0000256" key="11">
    <source>
        <dbReference type="SAM" id="Phobius"/>
    </source>
</evidence>
<keyword evidence="7 11" id="KW-0472">Membrane</keyword>
<protein>
    <recommendedName>
        <fullName evidence="9">Flagellar M-ring protein</fullName>
    </recommendedName>
</protein>
<dbReference type="InterPro" id="IPR000067">
    <property type="entry name" value="FlgMring_FliF"/>
</dbReference>